<evidence type="ECO:0000256" key="1">
    <source>
        <dbReference type="ARBA" id="ARBA00023015"/>
    </source>
</evidence>
<evidence type="ECO:0000313" key="5">
    <source>
        <dbReference type="EMBL" id="KAA0679493.1"/>
    </source>
</evidence>
<dbReference type="AlphaFoldDB" id="A0A9W7NID0"/>
<dbReference type="RefSeq" id="WP_149469944.1">
    <property type="nucleotide sequence ID" value="NZ_QOKW01000012.1"/>
</dbReference>
<dbReference type="InterPro" id="IPR050204">
    <property type="entry name" value="AraC_XylS_family_regulators"/>
</dbReference>
<feature type="domain" description="HTH araC/xylS-type" evidence="4">
    <location>
        <begin position="190"/>
        <end position="278"/>
    </location>
</feature>
<keyword evidence="3" id="KW-0804">Transcription</keyword>
<comment type="caution">
    <text evidence="5">The sequence shown here is derived from an EMBL/GenBank/DDBJ whole genome shotgun (WGS) entry which is preliminary data.</text>
</comment>
<gene>
    <name evidence="5" type="ORF">DS843_16270</name>
</gene>
<dbReference type="PROSITE" id="PS01124">
    <property type="entry name" value="HTH_ARAC_FAMILY_2"/>
    <property type="match status" value="1"/>
</dbReference>
<organism evidence="5 6">
    <name type="scientific">Roseomonas genomospecies 6</name>
    <dbReference type="NCBI Taxonomy" id="214106"/>
    <lineage>
        <taxon>Bacteria</taxon>
        <taxon>Pseudomonadati</taxon>
        <taxon>Pseudomonadota</taxon>
        <taxon>Alphaproteobacteria</taxon>
        <taxon>Acetobacterales</taxon>
        <taxon>Roseomonadaceae</taxon>
        <taxon>Roseomonas</taxon>
    </lineage>
</organism>
<evidence type="ECO:0000256" key="2">
    <source>
        <dbReference type="ARBA" id="ARBA00023125"/>
    </source>
</evidence>
<dbReference type="PANTHER" id="PTHR46796">
    <property type="entry name" value="HTH-TYPE TRANSCRIPTIONAL ACTIVATOR RHAS-RELATED"/>
    <property type="match status" value="1"/>
</dbReference>
<sequence length="278" mass="29782">MTDVPIHHIPLDGPPVTEMPDGWGMRQPITGGIVEYVPGCDCETHFRLTDHVLAVNLQESPCDIAVESDHYKRVVIPPGGLTFYPAETRAKIIAPNSGPYIAVTVAPGHLEDMLLEEYGIDGADVRTVLGHADAAAHAVGSIIQSSFTERAALAGHGLQAAATLLTLHAVRTALIANPVPKPLTGVVDLRPACAYIDQSLAEPTLATRMVAQAVDLPPTVLWQSFRAAFGMTPRQYIGQRRHAVADDLLVRGSHPPEEAAARTGVPVTLLRTVFQKLQ</sequence>
<evidence type="ECO:0000313" key="6">
    <source>
        <dbReference type="Proteomes" id="UP000480854"/>
    </source>
</evidence>
<accession>A0A9W7NID0</accession>
<evidence type="ECO:0000256" key="3">
    <source>
        <dbReference type="ARBA" id="ARBA00023163"/>
    </source>
</evidence>
<name>A0A9W7NID0_9PROT</name>
<proteinExistence type="predicted"/>
<dbReference type="OrthoDB" id="110167at2"/>
<dbReference type="EMBL" id="QOKW01000012">
    <property type="protein sequence ID" value="KAA0679493.1"/>
    <property type="molecule type" value="Genomic_DNA"/>
</dbReference>
<evidence type="ECO:0000259" key="4">
    <source>
        <dbReference type="PROSITE" id="PS01124"/>
    </source>
</evidence>
<dbReference type="GO" id="GO:0043565">
    <property type="term" value="F:sequence-specific DNA binding"/>
    <property type="evidence" value="ECO:0007669"/>
    <property type="project" value="InterPro"/>
</dbReference>
<protein>
    <submittedName>
        <fullName evidence="5">AraC family transcriptional regulator</fullName>
    </submittedName>
</protein>
<dbReference type="GO" id="GO:0003700">
    <property type="term" value="F:DNA-binding transcription factor activity"/>
    <property type="evidence" value="ECO:0007669"/>
    <property type="project" value="InterPro"/>
</dbReference>
<dbReference type="InterPro" id="IPR018060">
    <property type="entry name" value="HTH_AraC"/>
</dbReference>
<keyword evidence="1" id="KW-0805">Transcription regulation</keyword>
<keyword evidence="2" id="KW-0238">DNA-binding</keyword>
<dbReference type="Gene3D" id="1.10.10.60">
    <property type="entry name" value="Homeodomain-like"/>
    <property type="match status" value="1"/>
</dbReference>
<dbReference type="PANTHER" id="PTHR46796:SF6">
    <property type="entry name" value="ARAC SUBFAMILY"/>
    <property type="match status" value="1"/>
</dbReference>
<reference evidence="5 6" key="1">
    <citation type="submission" date="2018-07" db="EMBL/GenBank/DDBJ databases">
        <title>Genome sequence of Azospirillum sp. ATCC 49961.</title>
        <authorList>
            <person name="Sant'Anna F.H."/>
            <person name="Baldani J.I."/>
            <person name="Zilli J.E."/>
            <person name="Reis V.M."/>
            <person name="Hartmann A."/>
            <person name="Cruz L."/>
            <person name="de Souza E.M."/>
            <person name="de Oliveira Pedrosa F."/>
            <person name="Passaglia L.M.P."/>
        </authorList>
    </citation>
    <scope>NUCLEOTIDE SEQUENCE [LARGE SCALE GENOMIC DNA]</scope>
    <source>
        <strain evidence="5 6">ATCC 49961</strain>
    </source>
</reference>
<keyword evidence="6" id="KW-1185">Reference proteome</keyword>
<dbReference type="Proteomes" id="UP000480854">
    <property type="component" value="Unassembled WGS sequence"/>
</dbReference>